<keyword evidence="3" id="KW-1185">Reference proteome</keyword>
<evidence type="ECO:0000313" key="2">
    <source>
        <dbReference type="EMBL" id="KIR40009.1"/>
    </source>
</evidence>
<evidence type="ECO:0000256" key="1">
    <source>
        <dbReference type="SAM" id="MobiDB-lite"/>
    </source>
</evidence>
<proteinExistence type="predicted"/>
<evidence type="ECO:0000313" key="3">
    <source>
        <dbReference type="Proteomes" id="UP000053392"/>
    </source>
</evidence>
<accession>A0A0D0V0K6</accession>
<name>A0A0D0V0K6_9TREE</name>
<dbReference type="AlphaFoldDB" id="A0A0D0V0K6"/>
<sequence length="121" mass="12350">MTCNRSSEKTTSCSSTSKAQAKCTCQKGLCECEACPNSTKTPGPGTYGDVKERFSTCGCNGSGEACTCPPGQCVVVLAPPALVPLASVHVTTAPTRLKKKSTPALAADLVPAELIVQTSAL</sequence>
<dbReference type="OrthoDB" id="2572952at2759"/>
<reference evidence="2 3" key="1">
    <citation type="submission" date="2015-01" db="EMBL/GenBank/DDBJ databases">
        <title>The Genome Sequence of Cryptococcus gattii Ram5.</title>
        <authorList>
            <consortium name="The Broad Institute Genomics Platform"/>
            <person name="Cuomo C."/>
            <person name="Litvintseva A."/>
            <person name="Chen Y."/>
            <person name="Heitman J."/>
            <person name="Sun S."/>
            <person name="Springer D."/>
            <person name="Dromer F."/>
            <person name="Young S."/>
            <person name="Zeng Q."/>
            <person name="Gargeya S."/>
            <person name="Abouelleil A."/>
            <person name="Alvarado L."/>
            <person name="Chapman S.B."/>
            <person name="Gainer-Dewar J."/>
            <person name="Goldberg J."/>
            <person name="Griggs A."/>
            <person name="Gujja S."/>
            <person name="Hansen M."/>
            <person name="Howarth C."/>
            <person name="Imamovic A."/>
            <person name="Larimer J."/>
            <person name="Murphy C."/>
            <person name="Naylor J."/>
            <person name="Pearson M."/>
            <person name="Priest M."/>
            <person name="Roberts A."/>
            <person name="Saif S."/>
            <person name="Shea T."/>
            <person name="Sykes S."/>
            <person name="Wortman J."/>
            <person name="Nusbaum C."/>
            <person name="Birren B."/>
        </authorList>
    </citation>
    <scope>NUCLEOTIDE SEQUENCE [LARGE SCALE GENOMIC DNA]</scope>
    <source>
        <strain evidence="2 3">Ram5</strain>
    </source>
</reference>
<gene>
    <name evidence="2" type="ORF">I313_03930</name>
</gene>
<organism evidence="2 3">
    <name type="scientific">Cryptococcus deuterogattii Ram5</name>
    <dbReference type="NCBI Taxonomy" id="1296110"/>
    <lineage>
        <taxon>Eukaryota</taxon>
        <taxon>Fungi</taxon>
        <taxon>Dikarya</taxon>
        <taxon>Basidiomycota</taxon>
        <taxon>Agaricomycotina</taxon>
        <taxon>Tremellomycetes</taxon>
        <taxon>Tremellales</taxon>
        <taxon>Cryptococcaceae</taxon>
        <taxon>Cryptococcus</taxon>
        <taxon>Cryptococcus gattii species complex</taxon>
    </lineage>
</organism>
<dbReference type="Proteomes" id="UP000053392">
    <property type="component" value="Unassembled WGS sequence"/>
</dbReference>
<feature type="region of interest" description="Disordered" evidence="1">
    <location>
        <begin position="1"/>
        <end position="20"/>
    </location>
</feature>
<protein>
    <submittedName>
        <fullName evidence="2">Unplaced genomic scaffold supercont1.9, whole genome shotgun sequence</fullName>
    </submittedName>
</protein>
<feature type="compositionally biased region" description="Low complexity" evidence="1">
    <location>
        <begin position="9"/>
        <end position="18"/>
    </location>
</feature>
<dbReference type="HOGENOM" id="CLU_2037956_0_0_1"/>
<dbReference type="EMBL" id="KN847904">
    <property type="protein sequence ID" value="KIR40009.1"/>
    <property type="molecule type" value="Genomic_DNA"/>
</dbReference>